<organism evidence="7 8">
    <name type="scientific">Echinicola strongylocentroti</name>
    <dbReference type="NCBI Taxonomy" id="1795355"/>
    <lineage>
        <taxon>Bacteria</taxon>
        <taxon>Pseudomonadati</taxon>
        <taxon>Bacteroidota</taxon>
        <taxon>Cytophagia</taxon>
        <taxon>Cytophagales</taxon>
        <taxon>Cyclobacteriaceae</taxon>
        <taxon>Echinicola</taxon>
    </lineage>
</organism>
<dbReference type="Pfam" id="PF08281">
    <property type="entry name" value="Sigma70_r4_2"/>
    <property type="match status" value="1"/>
</dbReference>
<dbReference type="InterPro" id="IPR014284">
    <property type="entry name" value="RNA_pol_sigma-70_dom"/>
</dbReference>
<gene>
    <name evidence="7" type="ORF">DN752_12520</name>
</gene>
<keyword evidence="3" id="KW-0731">Sigma factor</keyword>
<proteinExistence type="inferred from homology"/>
<dbReference type="RefSeq" id="WP_112784261.1">
    <property type="nucleotide sequence ID" value="NZ_CP030041.1"/>
</dbReference>
<dbReference type="PANTHER" id="PTHR43133:SF46">
    <property type="entry name" value="RNA POLYMERASE SIGMA-70 FACTOR ECF SUBFAMILY"/>
    <property type="match status" value="1"/>
</dbReference>
<name>A0A2Z4IIW0_9BACT</name>
<dbReference type="NCBIfam" id="TIGR02937">
    <property type="entry name" value="sigma70-ECF"/>
    <property type="match status" value="1"/>
</dbReference>
<keyword evidence="4" id="KW-0804">Transcription</keyword>
<protein>
    <submittedName>
        <fullName evidence="7">Sigma-70 family RNA polymerase sigma factor</fullName>
    </submittedName>
</protein>
<evidence type="ECO:0000256" key="3">
    <source>
        <dbReference type="ARBA" id="ARBA00023082"/>
    </source>
</evidence>
<dbReference type="GO" id="GO:0016987">
    <property type="term" value="F:sigma factor activity"/>
    <property type="evidence" value="ECO:0007669"/>
    <property type="project" value="UniProtKB-KW"/>
</dbReference>
<dbReference type="EMBL" id="CP030041">
    <property type="protein sequence ID" value="AWW30884.1"/>
    <property type="molecule type" value="Genomic_DNA"/>
</dbReference>
<dbReference type="InterPro" id="IPR013325">
    <property type="entry name" value="RNA_pol_sigma_r2"/>
</dbReference>
<dbReference type="KEGG" id="est:DN752_12520"/>
<dbReference type="Gene3D" id="1.10.10.10">
    <property type="entry name" value="Winged helix-like DNA-binding domain superfamily/Winged helix DNA-binding domain"/>
    <property type="match status" value="1"/>
</dbReference>
<reference evidence="7 8" key="1">
    <citation type="submission" date="2018-06" db="EMBL/GenBank/DDBJ databases">
        <title>Echinicola strongylocentroti sp. nov., isolated from a sea urchin Strongylocentrotus intermedius.</title>
        <authorList>
            <person name="Bae S.S."/>
        </authorList>
    </citation>
    <scope>NUCLEOTIDE SEQUENCE [LARGE SCALE GENOMIC DNA]</scope>
    <source>
        <strain evidence="7 8">MEBiC08714</strain>
    </source>
</reference>
<dbReference type="InterPro" id="IPR036388">
    <property type="entry name" value="WH-like_DNA-bd_sf"/>
</dbReference>
<evidence type="ECO:0000259" key="5">
    <source>
        <dbReference type="Pfam" id="PF04542"/>
    </source>
</evidence>
<evidence type="ECO:0000256" key="2">
    <source>
        <dbReference type="ARBA" id="ARBA00023015"/>
    </source>
</evidence>
<dbReference type="Gene3D" id="1.10.1740.10">
    <property type="match status" value="1"/>
</dbReference>
<evidence type="ECO:0000256" key="1">
    <source>
        <dbReference type="ARBA" id="ARBA00010641"/>
    </source>
</evidence>
<dbReference type="InterPro" id="IPR013249">
    <property type="entry name" value="RNA_pol_sigma70_r4_t2"/>
</dbReference>
<accession>A0A2Z4IIW0</accession>
<keyword evidence="8" id="KW-1185">Reference proteome</keyword>
<dbReference type="Proteomes" id="UP000248688">
    <property type="component" value="Chromosome"/>
</dbReference>
<dbReference type="PANTHER" id="PTHR43133">
    <property type="entry name" value="RNA POLYMERASE ECF-TYPE SIGMA FACTO"/>
    <property type="match status" value="1"/>
</dbReference>
<evidence type="ECO:0000259" key="6">
    <source>
        <dbReference type="Pfam" id="PF08281"/>
    </source>
</evidence>
<sequence length="202" mass="23519">MASSQSHISDLPVAVASTSWESLRVGNQDGLKSLYSLYVDEMYRYGMAVHSNSSLVKDCIQEVFINLWKYRTNLRSDVNVKQYLFKALRNKVVKEIEKEKKHYQDFAMDEYEYLLLAESSEKKMIDEHDLSLLQRKLSTGIEALPSRQREVLRLLFFEEVSYEEVSEIMGINLRSVYTLAWKAISKLKKSIIILLFTLGLLF</sequence>
<feature type="domain" description="RNA polymerase sigma factor 70 region 4 type 2" evidence="6">
    <location>
        <begin position="136"/>
        <end position="183"/>
    </location>
</feature>
<feature type="domain" description="RNA polymerase sigma-70 region 2" evidence="5">
    <location>
        <begin position="34"/>
        <end position="101"/>
    </location>
</feature>
<dbReference type="GO" id="GO:0003677">
    <property type="term" value="F:DNA binding"/>
    <property type="evidence" value="ECO:0007669"/>
    <property type="project" value="InterPro"/>
</dbReference>
<dbReference type="Pfam" id="PF04542">
    <property type="entry name" value="Sigma70_r2"/>
    <property type="match status" value="1"/>
</dbReference>
<keyword evidence="2" id="KW-0805">Transcription regulation</keyword>
<dbReference type="OrthoDB" id="9150024at2"/>
<evidence type="ECO:0000313" key="7">
    <source>
        <dbReference type="EMBL" id="AWW30884.1"/>
    </source>
</evidence>
<dbReference type="AlphaFoldDB" id="A0A2Z4IIW0"/>
<dbReference type="SUPFAM" id="SSF88659">
    <property type="entry name" value="Sigma3 and sigma4 domains of RNA polymerase sigma factors"/>
    <property type="match status" value="1"/>
</dbReference>
<dbReference type="InterPro" id="IPR039425">
    <property type="entry name" value="RNA_pol_sigma-70-like"/>
</dbReference>
<comment type="similarity">
    <text evidence="1">Belongs to the sigma-70 factor family. ECF subfamily.</text>
</comment>
<dbReference type="SUPFAM" id="SSF88946">
    <property type="entry name" value="Sigma2 domain of RNA polymerase sigma factors"/>
    <property type="match status" value="1"/>
</dbReference>
<dbReference type="InterPro" id="IPR013324">
    <property type="entry name" value="RNA_pol_sigma_r3/r4-like"/>
</dbReference>
<evidence type="ECO:0000313" key="8">
    <source>
        <dbReference type="Proteomes" id="UP000248688"/>
    </source>
</evidence>
<evidence type="ECO:0000256" key="4">
    <source>
        <dbReference type="ARBA" id="ARBA00023163"/>
    </source>
</evidence>
<dbReference type="GO" id="GO:0006352">
    <property type="term" value="P:DNA-templated transcription initiation"/>
    <property type="evidence" value="ECO:0007669"/>
    <property type="project" value="InterPro"/>
</dbReference>
<dbReference type="InterPro" id="IPR007627">
    <property type="entry name" value="RNA_pol_sigma70_r2"/>
</dbReference>